<organism evidence="1 2">
    <name type="scientific">Petromyces alliaceus</name>
    <name type="common">Aspergillus alliaceus</name>
    <dbReference type="NCBI Taxonomy" id="209559"/>
    <lineage>
        <taxon>Eukaryota</taxon>
        <taxon>Fungi</taxon>
        <taxon>Dikarya</taxon>
        <taxon>Ascomycota</taxon>
        <taxon>Pezizomycotina</taxon>
        <taxon>Eurotiomycetes</taxon>
        <taxon>Eurotiomycetidae</taxon>
        <taxon>Eurotiales</taxon>
        <taxon>Aspergillaceae</taxon>
        <taxon>Aspergillus</taxon>
        <taxon>Aspergillus subgen. Circumdati</taxon>
    </lineage>
</organism>
<evidence type="ECO:0000313" key="2">
    <source>
        <dbReference type="Proteomes" id="UP000541154"/>
    </source>
</evidence>
<sequence length="101" mass="11066">MDKWTTDYLQSWQADFGNEPDAPHSLQFLEDLLSELKGLAHTQSAETADSSSETVALSIIEAIKSRKNPEGALIDFQAVLFEAAISSPLDPSDLTEVTRLT</sequence>
<gene>
    <name evidence="1" type="ORF">ETB97_011033</name>
</gene>
<name>A0A8H6E805_PETAA</name>
<comment type="caution">
    <text evidence="1">The sequence shown here is derived from an EMBL/GenBank/DDBJ whole genome shotgun (WGS) entry which is preliminary data.</text>
</comment>
<dbReference type="AlphaFoldDB" id="A0A8H6E805"/>
<dbReference type="Proteomes" id="UP000541154">
    <property type="component" value="Unassembled WGS sequence"/>
</dbReference>
<evidence type="ECO:0000313" key="1">
    <source>
        <dbReference type="EMBL" id="KAF5862892.1"/>
    </source>
</evidence>
<keyword evidence="2" id="KW-1185">Reference proteome</keyword>
<dbReference type="EMBL" id="SPNV01000063">
    <property type="protein sequence ID" value="KAF5862892.1"/>
    <property type="molecule type" value="Genomic_DNA"/>
</dbReference>
<reference evidence="1 2" key="1">
    <citation type="submission" date="2019-04" db="EMBL/GenBank/DDBJ databases">
        <title>Aspergillus burnettii sp. nov., novel species from soil in southeast Queensland.</title>
        <authorList>
            <person name="Gilchrist C.L.M."/>
            <person name="Pitt J.I."/>
            <person name="Lange L."/>
            <person name="Lacey H.J."/>
            <person name="Vuong D."/>
            <person name="Midgley D.J."/>
            <person name="Greenfield P."/>
            <person name="Bradbury M."/>
            <person name="Lacey E."/>
            <person name="Busk P.K."/>
            <person name="Pilgaard B."/>
            <person name="Chooi Y.H."/>
            <person name="Piggott A.M."/>
        </authorList>
    </citation>
    <scope>NUCLEOTIDE SEQUENCE [LARGE SCALE GENOMIC DNA]</scope>
    <source>
        <strain evidence="1 2">FRR 5400</strain>
    </source>
</reference>
<protein>
    <submittedName>
        <fullName evidence="1">Uncharacterized protein</fullName>
    </submittedName>
</protein>
<proteinExistence type="predicted"/>
<accession>A0A8H6E805</accession>